<evidence type="ECO:0000313" key="2">
    <source>
        <dbReference type="EMBL" id="KAE8971630.1"/>
    </source>
</evidence>
<reference evidence="4 6" key="1">
    <citation type="submission" date="2018-09" db="EMBL/GenBank/DDBJ databases">
        <title>Genomic investigation of the strawberry pathogen Phytophthora fragariae indicates pathogenicity is determined by transcriptional variation in three key races.</title>
        <authorList>
            <person name="Adams T.M."/>
            <person name="Armitage A.D."/>
            <person name="Sobczyk M.K."/>
            <person name="Bates H.J."/>
            <person name="Dunwell J.M."/>
            <person name="Nellist C.F."/>
            <person name="Harrison R.J."/>
        </authorList>
    </citation>
    <scope>NUCLEOTIDE SEQUENCE [LARGE SCALE GENOMIC DNA]</scope>
    <source>
        <strain evidence="1 4">SCRP249</strain>
        <strain evidence="2 6">SCRP324</strain>
        <strain evidence="3 5">SCRP333</strain>
    </source>
</reference>
<dbReference type="EMBL" id="QXFV01004199">
    <property type="protein sequence ID" value="KAE8971075.1"/>
    <property type="molecule type" value="Genomic_DNA"/>
</dbReference>
<sequence length="76" mass="8034">MGPKRSVVTSVCWGFACGFPSYSSISASQTCTRSASSGPSMTTLNKEESLDTSIGFAQVIVNSDPLPVELMLRVTN</sequence>
<dbReference type="Proteomes" id="UP000429607">
    <property type="component" value="Unassembled WGS sequence"/>
</dbReference>
<keyword evidence="5" id="KW-1185">Reference proteome</keyword>
<dbReference type="Proteomes" id="UP000434957">
    <property type="component" value="Unassembled WGS sequence"/>
</dbReference>
<evidence type="ECO:0000313" key="6">
    <source>
        <dbReference type="Proteomes" id="UP000435112"/>
    </source>
</evidence>
<accession>A0A6A3HQW2</accession>
<dbReference type="PROSITE" id="PS51257">
    <property type="entry name" value="PROKAR_LIPOPROTEIN"/>
    <property type="match status" value="1"/>
</dbReference>
<evidence type="ECO:0000313" key="3">
    <source>
        <dbReference type="EMBL" id="KAE9279569.1"/>
    </source>
</evidence>
<evidence type="ECO:0000313" key="4">
    <source>
        <dbReference type="Proteomes" id="UP000429607"/>
    </source>
</evidence>
<organism evidence="1 4">
    <name type="scientific">Phytophthora rubi</name>
    <dbReference type="NCBI Taxonomy" id="129364"/>
    <lineage>
        <taxon>Eukaryota</taxon>
        <taxon>Sar</taxon>
        <taxon>Stramenopiles</taxon>
        <taxon>Oomycota</taxon>
        <taxon>Peronosporomycetes</taxon>
        <taxon>Peronosporales</taxon>
        <taxon>Peronosporaceae</taxon>
        <taxon>Phytophthora</taxon>
    </lineage>
</organism>
<name>A0A6A3HQW2_9STRA</name>
<dbReference type="EMBL" id="QXFT01004198">
    <property type="protein sequence ID" value="KAE9279569.1"/>
    <property type="molecule type" value="Genomic_DNA"/>
</dbReference>
<dbReference type="Proteomes" id="UP000435112">
    <property type="component" value="Unassembled WGS sequence"/>
</dbReference>
<proteinExistence type="predicted"/>
<protein>
    <submittedName>
        <fullName evidence="1">Uncharacterized protein</fullName>
    </submittedName>
</protein>
<comment type="caution">
    <text evidence="1">The sequence shown here is derived from an EMBL/GenBank/DDBJ whole genome shotgun (WGS) entry which is preliminary data.</text>
</comment>
<evidence type="ECO:0000313" key="1">
    <source>
        <dbReference type="EMBL" id="KAE8971075.1"/>
    </source>
</evidence>
<dbReference type="AlphaFoldDB" id="A0A6A3HQW2"/>
<dbReference type="EMBL" id="QXFU01003956">
    <property type="protein sequence ID" value="KAE8971630.1"/>
    <property type="molecule type" value="Genomic_DNA"/>
</dbReference>
<evidence type="ECO:0000313" key="5">
    <source>
        <dbReference type="Proteomes" id="UP000434957"/>
    </source>
</evidence>
<gene>
    <name evidence="1" type="ORF">PR001_g27007</name>
    <name evidence="2" type="ORF">PR002_g26765</name>
    <name evidence="3" type="ORF">PR003_g28202</name>
</gene>